<keyword evidence="2" id="KW-1185">Reference proteome</keyword>
<dbReference type="Proteomes" id="UP000248840">
    <property type="component" value="Unassembled WGS sequence"/>
</dbReference>
<dbReference type="AlphaFoldDB" id="A0A328YIE8"/>
<protein>
    <submittedName>
        <fullName evidence="1">Uncharacterized protein</fullName>
    </submittedName>
</protein>
<dbReference type="EMBL" id="QLSZ01000003">
    <property type="protein sequence ID" value="RAR73821.1"/>
    <property type="molecule type" value="Genomic_DNA"/>
</dbReference>
<organism evidence="1 2">
    <name type="scientific">Flavobacterium aciduliphilum</name>
    <dbReference type="NCBI Taxonomy" id="1101402"/>
    <lineage>
        <taxon>Bacteria</taxon>
        <taxon>Pseudomonadati</taxon>
        <taxon>Bacteroidota</taxon>
        <taxon>Flavobacteriia</taxon>
        <taxon>Flavobacteriales</taxon>
        <taxon>Flavobacteriaceae</taxon>
        <taxon>Flavobacterium</taxon>
    </lineage>
</organism>
<gene>
    <name evidence="1" type="ORF">CLV55_103140</name>
</gene>
<name>A0A328YIE8_9FLAO</name>
<sequence length="242" mass="28216">MILNLFFMFSNAATNKYLIKDLFDVRQGKLALLQDKVVPNDTNDALDNEKVQETKTIDVLTLNSINWELATIRKELLFKITEPKTIPQPLTANDFIINRVGQTKGCSLLESNFDFENHKVIPSHHFLVLTPRTIIQPNQLPFFHAVVDVFLTDLVKAQKNDQDKSESNIEKKQKSIYVTVKEIENIEIELPSENFDLLISQYNQYYTMYAASYKNFMASKNNLENHKLELSKFFKKEFDWNK</sequence>
<reference evidence="1 2" key="1">
    <citation type="submission" date="2018-06" db="EMBL/GenBank/DDBJ databases">
        <title>Genomic Encyclopedia of Archaeal and Bacterial Type Strains, Phase II (KMG-II): from individual species to whole genera.</title>
        <authorList>
            <person name="Goeker M."/>
        </authorList>
    </citation>
    <scope>NUCLEOTIDE SEQUENCE [LARGE SCALE GENOMIC DNA]</scope>
    <source>
        <strain evidence="1 2">DSM 25663</strain>
    </source>
</reference>
<evidence type="ECO:0000313" key="2">
    <source>
        <dbReference type="Proteomes" id="UP000248840"/>
    </source>
</evidence>
<comment type="caution">
    <text evidence="1">The sequence shown here is derived from an EMBL/GenBank/DDBJ whole genome shotgun (WGS) entry which is preliminary data.</text>
</comment>
<proteinExistence type="predicted"/>
<accession>A0A328YIE8</accession>
<evidence type="ECO:0000313" key="1">
    <source>
        <dbReference type="EMBL" id="RAR73821.1"/>
    </source>
</evidence>